<dbReference type="Proteomes" id="UP001596233">
    <property type="component" value="Unassembled WGS sequence"/>
</dbReference>
<keyword evidence="2" id="KW-0813">Transport</keyword>
<feature type="transmembrane region" description="Helical" evidence="8">
    <location>
        <begin position="6"/>
        <end position="24"/>
    </location>
</feature>
<evidence type="ECO:0000313" key="10">
    <source>
        <dbReference type="Proteomes" id="UP001596233"/>
    </source>
</evidence>
<dbReference type="Gene3D" id="1.10.3730.20">
    <property type="match status" value="1"/>
</dbReference>
<evidence type="ECO:0000256" key="2">
    <source>
        <dbReference type="ARBA" id="ARBA00022448"/>
    </source>
</evidence>
<dbReference type="Pfam" id="PF00893">
    <property type="entry name" value="Multi_Drug_Res"/>
    <property type="match status" value="1"/>
</dbReference>
<accession>A0ABW1V8Q9</accession>
<keyword evidence="3" id="KW-1003">Cell membrane</keyword>
<evidence type="ECO:0000256" key="1">
    <source>
        <dbReference type="ARBA" id="ARBA00004651"/>
    </source>
</evidence>
<evidence type="ECO:0000256" key="7">
    <source>
        <dbReference type="RuleBase" id="RU003942"/>
    </source>
</evidence>
<protein>
    <submittedName>
        <fullName evidence="9">DMT family transporter</fullName>
    </submittedName>
</protein>
<dbReference type="InterPro" id="IPR045324">
    <property type="entry name" value="Small_multidrug_res"/>
</dbReference>
<dbReference type="RefSeq" id="WP_379237770.1">
    <property type="nucleotide sequence ID" value="NZ_JBHSTE010000007.1"/>
</dbReference>
<keyword evidence="6 8" id="KW-0472">Membrane</keyword>
<comment type="similarity">
    <text evidence="7">Belongs to the drug/metabolite transporter (DMT) superfamily. Small multidrug resistance (SMR) (TC 2.A.7.1) family.</text>
</comment>
<organism evidence="9 10">
    <name type="scientific">Paenibacillus septentrionalis</name>
    <dbReference type="NCBI Taxonomy" id="429342"/>
    <lineage>
        <taxon>Bacteria</taxon>
        <taxon>Bacillati</taxon>
        <taxon>Bacillota</taxon>
        <taxon>Bacilli</taxon>
        <taxon>Bacillales</taxon>
        <taxon>Paenibacillaceae</taxon>
        <taxon>Paenibacillus</taxon>
    </lineage>
</organism>
<dbReference type="InterPro" id="IPR000390">
    <property type="entry name" value="Small_drug/metabolite_transptr"/>
</dbReference>
<reference evidence="10" key="1">
    <citation type="journal article" date="2019" name="Int. J. Syst. Evol. Microbiol.">
        <title>The Global Catalogue of Microorganisms (GCM) 10K type strain sequencing project: providing services to taxonomists for standard genome sequencing and annotation.</title>
        <authorList>
            <consortium name="The Broad Institute Genomics Platform"/>
            <consortium name="The Broad Institute Genome Sequencing Center for Infectious Disease"/>
            <person name="Wu L."/>
            <person name="Ma J."/>
        </authorList>
    </citation>
    <scope>NUCLEOTIDE SEQUENCE [LARGE SCALE GENOMIC DNA]</scope>
    <source>
        <strain evidence="10">PCU 280</strain>
    </source>
</reference>
<dbReference type="PANTHER" id="PTHR30561">
    <property type="entry name" value="SMR FAMILY PROTON-DEPENDENT DRUG EFFLUX TRANSPORTER SUGE"/>
    <property type="match status" value="1"/>
</dbReference>
<sequence length="104" mass="10877">MDWISLLAAGFMEMLGVLMMGRYAKTNAVKDMIGMGVSFAASFALLTLAMQTIPMGTAYAVWTGIGASGGALLGMFFFGEEKSPGRIFAIMLVIGATIGLKLVG</sequence>
<gene>
    <name evidence="9" type="ORF">ACFP56_19615</name>
</gene>
<evidence type="ECO:0000256" key="5">
    <source>
        <dbReference type="ARBA" id="ARBA00022989"/>
    </source>
</evidence>
<dbReference type="EMBL" id="JBHSTE010000007">
    <property type="protein sequence ID" value="MFC6334843.1"/>
    <property type="molecule type" value="Genomic_DNA"/>
</dbReference>
<evidence type="ECO:0000313" key="9">
    <source>
        <dbReference type="EMBL" id="MFC6334843.1"/>
    </source>
</evidence>
<comment type="caution">
    <text evidence="9">The sequence shown here is derived from an EMBL/GenBank/DDBJ whole genome shotgun (WGS) entry which is preliminary data.</text>
</comment>
<keyword evidence="4 7" id="KW-0812">Transmembrane</keyword>
<keyword evidence="5 8" id="KW-1133">Transmembrane helix</keyword>
<dbReference type="SUPFAM" id="SSF103481">
    <property type="entry name" value="Multidrug resistance efflux transporter EmrE"/>
    <property type="match status" value="1"/>
</dbReference>
<comment type="subcellular location">
    <subcellularLocation>
        <location evidence="1 7">Cell membrane</location>
        <topology evidence="1 7">Multi-pass membrane protein</topology>
    </subcellularLocation>
</comment>
<evidence type="ECO:0000256" key="3">
    <source>
        <dbReference type="ARBA" id="ARBA00022475"/>
    </source>
</evidence>
<dbReference type="PANTHER" id="PTHR30561:SF0">
    <property type="entry name" value="GUANIDINIUM EXPORTER"/>
    <property type="match status" value="1"/>
</dbReference>
<evidence type="ECO:0000256" key="6">
    <source>
        <dbReference type="ARBA" id="ARBA00023136"/>
    </source>
</evidence>
<feature type="transmembrane region" description="Helical" evidence="8">
    <location>
        <begin position="36"/>
        <end position="53"/>
    </location>
</feature>
<dbReference type="InterPro" id="IPR037185">
    <property type="entry name" value="EmrE-like"/>
</dbReference>
<feature type="transmembrane region" description="Helical" evidence="8">
    <location>
        <begin position="59"/>
        <end position="78"/>
    </location>
</feature>
<feature type="transmembrane region" description="Helical" evidence="8">
    <location>
        <begin position="85"/>
        <end position="103"/>
    </location>
</feature>
<evidence type="ECO:0000256" key="4">
    <source>
        <dbReference type="ARBA" id="ARBA00022692"/>
    </source>
</evidence>
<evidence type="ECO:0000256" key="8">
    <source>
        <dbReference type="SAM" id="Phobius"/>
    </source>
</evidence>
<keyword evidence="10" id="KW-1185">Reference proteome</keyword>
<proteinExistence type="inferred from homology"/>
<name>A0ABW1V8Q9_9BACL</name>